<evidence type="ECO:0000313" key="1">
    <source>
        <dbReference type="EMBL" id="PSW14420.1"/>
    </source>
</evidence>
<protein>
    <recommendedName>
        <fullName evidence="3">Phage protein</fullName>
    </recommendedName>
</protein>
<dbReference type="OrthoDB" id="5908298at2"/>
<sequence>MNEQLITLVIASKELAFKPSEVEYNDYMNELMPDNKVAPAHNFLFNTVDDGCKEALREITNANPGAAVQITAAVMAEYAPQLEISVKK</sequence>
<evidence type="ECO:0008006" key="3">
    <source>
        <dbReference type="Google" id="ProtNLM"/>
    </source>
</evidence>
<dbReference type="InterPro" id="IPR024406">
    <property type="entry name" value="TAC-10"/>
</dbReference>
<gene>
    <name evidence="1" type="ORF">C9J01_08260</name>
</gene>
<reference evidence="1 2" key="1">
    <citation type="submission" date="2018-03" db="EMBL/GenBank/DDBJ databases">
        <title>Whole genome sequencing of Histamine producing bacteria.</title>
        <authorList>
            <person name="Butler K."/>
        </authorList>
    </citation>
    <scope>NUCLEOTIDE SEQUENCE [LARGE SCALE GENOMIC DNA]</scope>
    <source>
        <strain evidence="1 2">DSM 19138</strain>
    </source>
</reference>
<name>A0A2T3NHH9_9GAMM</name>
<dbReference type="EMBL" id="PYMB01000002">
    <property type="protein sequence ID" value="PSW14420.1"/>
    <property type="molecule type" value="Genomic_DNA"/>
</dbReference>
<organism evidence="1 2">
    <name type="scientific">Photobacterium rosenbergii</name>
    <dbReference type="NCBI Taxonomy" id="294936"/>
    <lineage>
        <taxon>Bacteria</taxon>
        <taxon>Pseudomonadati</taxon>
        <taxon>Pseudomonadota</taxon>
        <taxon>Gammaproteobacteria</taxon>
        <taxon>Vibrionales</taxon>
        <taxon>Vibrionaceae</taxon>
        <taxon>Photobacterium</taxon>
    </lineage>
</organism>
<dbReference type="Proteomes" id="UP000241346">
    <property type="component" value="Unassembled WGS sequence"/>
</dbReference>
<dbReference type="RefSeq" id="WP_107297664.1">
    <property type="nucleotide sequence ID" value="NZ_PYMB01000002.1"/>
</dbReference>
<evidence type="ECO:0000313" key="2">
    <source>
        <dbReference type="Proteomes" id="UP000241346"/>
    </source>
</evidence>
<dbReference type="Pfam" id="PF10963">
    <property type="entry name" value="Phage_TAC_10"/>
    <property type="match status" value="1"/>
</dbReference>
<dbReference type="AlphaFoldDB" id="A0A2T3NHH9"/>
<accession>A0A2T3NHH9</accession>
<proteinExistence type="predicted"/>
<comment type="caution">
    <text evidence="1">The sequence shown here is derived from an EMBL/GenBank/DDBJ whole genome shotgun (WGS) entry which is preliminary data.</text>
</comment>